<reference evidence="5" key="1">
    <citation type="journal article" date="2016" name="Nat. Commun.">
        <title>The Gonium pectorale genome demonstrates co-option of cell cycle regulation during the evolution of multicellularity.</title>
        <authorList>
            <person name="Hanschen E.R."/>
            <person name="Marriage T.N."/>
            <person name="Ferris P.J."/>
            <person name="Hamaji T."/>
            <person name="Toyoda A."/>
            <person name="Fujiyama A."/>
            <person name="Neme R."/>
            <person name="Noguchi H."/>
            <person name="Minakuchi Y."/>
            <person name="Suzuki M."/>
            <person name="Kawai-Toyooka H."/>
            <person name="Smith D.R."/>
            <person name="Sparks H."/>
            <person name="Anderson J."/>
            <person name="Bakaric R."/>
            <person name="Luria V."/>
            <person name="Karger A."/>
            <person name="Kirschner M.W."/>
            <person name="Durand P.M."/>
            <person name="Michod R.E."/>
            <person name="Nozaki H."/>
            <person name="Olson B.J."/>
        </authorList>
    </citation>
    <scope>NUCLEOTIDE SEQUENCE [LARGE SCALE GENOMIC DNA]</scope>
    <source>
        <strain evidence="5">NIES-2863</strain>
    </source>
</reference>
<keyword evidence="2 3" id="KW-0040">ANK repeat</keyword>
<sequence length="468" mass="51670">MYAAKNSRADVVRYLLDQEAKNPITEPFSAPIELAVLIRDDDIVFGLVEAQPEVLEASYTNSWDVLMHAMMQRDDKMKGQTMLMKYAKARFDPQILEMMVDYVFEDPGELIVTDTNGSTPLMASATAGCSKALGLLMEAGAFTEATNSDKETALHQAARKGHKNVIEKLVKHGKAGLDLKNTDNMTALRYAEQYERTDILELLKNAKPPEMTELMRAAAQGKLDDVKRLVGQANIEREAEATYLSNWTALMYAAKRGHTEVAKVLLPKATIPPLDRAAILRDRDVFKGLIDAGVDINGPDGRPWGQLSAAVMGDDLELVKLLCDLKADVNVKEKDDITPLYRAAMRGRAEMVDYLLERGAKIIPDKGKRTAIYRAAQYGHAAVLKQVLSRQENLQAMDTKDEDGLTPLMVAAIGGHMDAARVLRVYNADKTPTIKGFIPGLGPRSKRVVEAMRAADFAQSPELKEILL</sequence>
<dbReference type="SUPFAM" id="SSF48403">
    <property type="entry name" value="Ankyrin repeat"/>
    <property type="match status" value="1"/>
</dbReference>
<protein>
    <submittedName>
        <fullName evidence="4">Uncharacterized protein</fullName>
    </submittedName>
</protein>
<dbReference type="Pfam" id="PF00023">
    <property type="entry name" value="Ank"/>
    <property type="match status" value="1"/>
</dbReference>
<evidence type="ECO:0000313" key="5">
    <source>
        <dbReference type="Proteomes" id="UP000075714"/>
    </source>
</evidence>
<accession>A0A150GFA2</accession>
<keyword evidence="1" id="KW-0677">Repeat</keyword>
<feature type="repeat" description="ANK" evidence="3">
    <location>
        <begin position="149"/>
        <end position="173"/>
    </location>
</feature>
<dbReference type="PROSITE" id="PS50297">
    <property type="entry name" value="ANK_REP_REGION"/>
    <property type="match status" value="3"/>
</dbReference>
<feature type="repeat" description="ANK" evidence="3">
    <location>
        <begin position="335"/>
        <end position="362"/>
    </location>
</feature>
<dbReference type="EMBL" id="LSYV01000028">
    <property type="protein sequence ID" value="KXZ48498.1"/>
    <property type="molecule type" value="Genomic_DNA"/>
</dbReference>
<dbReference type="InterPro" id="IPR036770">
    <property type="entry name" value="Ankyrin_rpt-contain_sf"/>
</dbReference>
<comment type="caution">
    <text evidence="4">The sequence shown here is derived from an EMBL/GenBank/DDBJ whole genome shotgun (WGS) entry which is preliminary data.</text>
</comment>
<dbReference type="AlphaFoldDB" id="A0A150GFA2"/>
<dbReference type="PROSITE" id="PS50088">
    <property type="entry name" value="ANK_REPEAT"/>
    <property type="match status" value="4"/>
</dbReference>
<dbReference type="InterPro" id="IPR050889">
    <property type="entry name" value="Dendritic_Spine_Reg/Scaffold"/>
</dbReference>
<dbReference type="Pfam" id="PF12796">
    <property type="entry name" value="Ank_2"/>
    <property type="match status" value="3"/>
</dbReference>
<dbReference type="SMART" id="SM00248">
    <property type="entry name" value="ANK"/>
    <property type="match status" value="9"/>
</dbReference>
<evidence type="ECO:0000313" key="4">
    <source>
        <dbReference type="EMBL" id="KXZ48498.1"/>
    </source>
</evidence>
<feature type="repeat" description="ANK" evidence="3">
    <location>
        <begin position="116"/>
        <end position="148"/>
    </location>
</feature>
<dbReference type="PANTHER" id="PTHR24166:SF48">
    <property type="entry name" value="PROTEIN VAPYRIN"/>
    <property type="match status" value="1"/>
</dbReference>
<dbReference type="InterPro" id="IPR002110">
    <property type="entry name" value="Ankyrin_rpt"/>
</dbReference>
<dbReference type="OrthoDB" id="1847170at2759"/>
<evidence type="ECO:0000256" key="1">
    <source>
        <dbReference type="ARBA" id="ARBA00022737"/>
    </source>
</evidence>
<evidence type="ECO:0000256" key="3">
    <source>
        <dbReference type="PROSITE-ProRule" id="PRU00023"/>
    </source>
</evidence>
<proteinExistence type="predicted"/>
<keyword evidence="5" id="KW-1185">Reference proteome</keyword>
<dbReference type="Gene3D" id="1.25.40.20">
    <property type="entry name" value="Ankyrin repeat-containing domain"/>
    <property type="match status" value="3"/>
</dbReference>
<gene>
    <name evidence="4" type="ORF">GPECTOR_27g668</name>
</gene>
<name>A0A150GFA2_GONPE</name>
<dbReference type="Proteomes" id="UP000075714">
    <property type="component" value="Unassembled WGS sequence"/>
</dbReference>
<dbReference type="STRING" id="33097.A0A150GFA2"/>
<feature type="repeat" description="ANK" evidence="3">
    <location>
        <begin position="403"/>
        <end position="429"/>
    </location>
</feature>
<organism evidence="4 5">
    <name type="scientific">Gonium pectorale</name>
    <name type="common">Green alga</name>
    <dbReference type="NCBI Taxonomy" id="33097"/>
    <lineage>
        <taxon>Eukaryota</taxon>
        <taxon>Viridiplantae</taxon>
        <taxon>Chlorophyta</taxon>
        <taxon>core chlorophytes</taxon>
        <taxon>Chlorophyceae</taxon>
        <taxon>CS clade</taxon>
        <taxon>Chlamydomonadales</taxon>
        <taxon>Volvocaceae</taxon>
        <taxon>Gonium</taxon>
    </lineage>
</organism>
<dbReference type="PANTHER" id="PTHR24166">
    <property type="entry name" value="ROLLING PEBBLES, ISOFORM B"/>
    <property type="match status" value="1"/>
</dbReference>
<evidence type="ECO:0000256" key="2">
    <source>
        <dbReference type="ARBA" id="ARBA00023043"/>
    </source>
</evidence>